<dbReference type="GO" id="GO:0006886">
    <property type="term" value="P:intracellular protein transport"/>
    <property type="evidence" value="ECO:0007669"/>
    <property type="project" value="InterPro"/>
</dbReference>
<dbReference type="OrthoDB" id="198977at2759"/>
<dbReference type="GO" id="GO:0000139">
    <property type="term" value="C:Golgi membrane"/>
    <property type="evidence" value="ECO:0007669"/>
    <property type="project" value="InterPro"/>
</dbReference>
<dbReference type="GO" id="GO:0006888">
    <property type="term" value="P:endoplasmic reticulum to Golgi vesicle-mediated transport"/>
    <property type="evidence" value="ECO:0007669"/>
    <property type="project" value="TreeGrafter"/>
</dbReference>
<proteinExistence type="predicted"/>
<dbReference type="GO" id="GO:0048211">
    <property type="term" value="P:Golgi vesicle docking"/>
    <property type="evidence" value="ECO:0007669"/>
    <property type="project" value="TreeGrafter"/>
</dbReference>
<accession>A0A2P6NWZ2</accession>
<protein>
    <recommendedName>
        <fullName evidence="5">Vesicle tethering protein Uso1/P115-like head domain-containing protein</fullName>
    </recommendedName>
</protein>
<evidence type="ECO:0000256" key="2">
    <source>
        <dbReference type="ARBA" id="ARBA00023034"/>
    </source>
</evidence>
<sequence>MSWLSSVGGMLARAGAPEVKEPSDLLLKNLEQSNHREDRRRNLIGLKNNASVDSVQRKIIGSSLGSFVNVCKIDREDTDIIKDVLDILTTLMSTSSGQIKVIPTGTPERDNIDGFLKDPKHLTVILELLDDRDSGIRFQITQIIQILLMNNRNSLQQHIMSINMGLARLMDLLKDSREFIRNEALLILLELCKSGSQELQKILAFEGAFDALFAIIREEGGTEGGIVVQDCLQLINGLLRDNVSNQNYFRETSCIARLTGLLKISSSDAWILTDDKTNILLLTLKTISLLVCGDNPNTHTNQSVMLKNNIINVVLPLAIGRVNSVILRTRALYTLGDLLYGNRENCTLFSSLHIHIEDLNPVLMTSNNSVIIHSNPKIQPALSRLLAVVLRASDVRERIAAVRVFKCFLYENDEGQLTLASTLTPSSLDEAINADTTKSSIGTQLIHHLLSWEDDQEALPFRSWFSCTILMYILRDEPSSKELVLKIPLEIPKSGVPMVTLLTKCTKNLVLCCQLSSSQNQSGNSMTNAPNRAPVKNHLVQIALLRLLCIWMDNCSYAVRIFLSAPNNLPFLVETIITSSSSSSDTTDDHVIHTDGLCCLLLGLCLKLCEDDANSPVQPQFSREAIHNIIMQRIGLDRFSSKLDSLKKSDQFIRAEAGGADHNLSLDDVDEKEIKSYSAMETLQQQLSHVYYYDYDFTLFYKATADKIQKQLRSPKHFGKKTKGNNKQKENRSTEPKVPVSTSDSGVSLPKTVENSSNSDAVLGSYKELIRAQDQELESWKSRNRELEEKIARLESQKGDNRNSDENPPNSQNDTTVKLLEEKDQTITRLQQQVSQLEEKLEEKQANNTAPSEEEFLGLTQAYSQLEMMIVDLQKENRELKLKSQNTASPLQQAEKDRHIARLEQQLKDMQTQHQKENRAKLAELQFTSLEKEQEDLLAELANLQMENEQLKGE</sequence>
<reference evidence="6 7" key="1">
    <citation type="journal article" date="2018" name="Genome Biol. Evol.">
        <title>Multiple Roots of Fruiting Body Formation in Amoebozoa.</title>
        <authorList>
            <person name="Hillmann F."/>
            <person name="Forbes G."/>
            <person name="Novohradska S."/>
            <person name="Ferling I."/>
            <person name="Riege K."/>
            <person name="Groth M."/>
            <person name="Westermann M."/>
            <person name="Marz M."/>
            <person name="Spaller T."/>
            <person name="Winckler T."/>
            <person name="Schaap P."/>
            <person name="Glockner G."/>
        </authorList>
    </citation>
    <scope>NUCLEOTIDE SEQUENCE [LARGE SCALE GENOMIC DNA]</scope>
    <source>
        <strain evidence="6 7">Jena</strain>
    </source>
</reference>
<dbReference type="PANTHER" id="PTHR10013">
    <property type="entry name" value="GENERAL VESICULAR TRANSPORT FACTOR P115"/>
    <property type="match status" value="1"/>
</dbReference>
<feature type="domain" description="Vesicle tethering protein Uso1/P115-like head" evidence="5">
    <location>
        <begin position="378"/>
        <end position="712"/>
    </location>
</feature>
<dbReference type="Pfam" id="PF04869">
    <property type="entry name" value="Uso1_p115_head"/>
    <property type="match status" value="1"/>
</dbReference>
<dbReference type="GO" id="GO:0005783">
    <property type="term" value="C:endoplasmic reticulum"/>
    <property type="evidence" value="ECO:0007669"/>
    <property type="project" value="TreeGrafter"/>
</dbReference>
<dbReference type="InterPro" id="IPR006953">
    <property type="entry name" value="Vesicle_Uso1_P115_head"/>
</dbReference>
<dbReference type="AlphaFoldDB" id="A0A2P6NWZ2"/>
<dbReference type="EMBL" id="MDYQ01000010">
    <property type="protein sequence ID" value="PRP88469.1"/>
    <property type="molecule type" value="Genomic_DNA"/>
</dbReference>
<keyword evidence="2" id="KW-0333">Golgi apparatus</keyword>
<feature type="region of interest" description="Disordered" evidence="4">
    <location>
        <begin position="793"/>
        <end position="817"/>
    </location>
</feature>
<dbReference type="InterPro" id="IPR016024">
    <property type="entry name" value="ARM-type_fold"/>
</dbReference>
<evidence type="ECO:0000313" key="6">
    <source>
        <dbReference type="EMBL" id="PRP88469.1"/>
    </source>
</evidence>
<dbReference type="GO" id="GO:0005795">
    <property type="term" value="C:Golgi stack"/>
    <property type="evidence" value="ECO:0007669"/>
    <property type="project" value="TreeGrafter"/>
</dbReference>
<keyword evidence="7" id="KW-1185">Reference proteome</keyword>
<feature type="compositionally biased region" description="Basic residues" evidence="4">
    <location>
        <begin position="713"/>
        <end position="726"/>
    </location>
</feature>
<dbReference type="FunCoup" id="A0A2P6NWZ2">
    <property type="interactions" value="758"/>
</dbReference>
<evidence type="ECO:0000259" key="5">
    <source>
        <dbReference type="Pfam" id="PF04869"/>
    </source>
</evidence>
<comment type="subcellular location">
    <subcellularLocation>
        <location evidence="1">Golgi apparatus</location>
    </subcellularLocation>
</comment>
<organism evidence="6 7">
    <name type="scientific">Planoprotostelium fungivorum</name>
    <dbReference type="NCBI Taxonomy" id="1890364"/>
    <lineage>
        <taxon>Eukaryota</taxon>
        <taxon>Amoebozoa</taxon>
        <taxon>Evosea</taxon>
        <taxon>Variosea</taxon>
        <taxon>Cavosteliida</taxon>
        <taxon>Cavosteliaceae</taxon>
        <taxon>Planoprotostelium</taxon>
    </lineage>
</organism>
<feature type="compositionally biased region" description="Basic and acidic residues" evidence="4">
    <location>
        <begin position="793"/>
        <end position="805"/>
    </location>
</feature>
<gene>
    <name evidence="6" type="ORF">PROFUN_03186</name>
</gene>
<keyword evidence="3" id="KW-0175">Coiled coil</keyword>
<dbReference type="Proteomes" id="UP000241769">
    <property type="component" value="Unassembled WGS sequence"/>
</dbReference>
<dbReference type="PANTHER" id="PTHR10013:SF0">
    <property type="entry name" value="GENERAL VESICULAR TRANSPORT FACTOR P115"/>
    <property type="match status" value="1"/>
</dbReference>
<dbReference type="GO" id="GO:0048280">
    <property type="term" value="P:vesicle fusion with Golgi apparatus"/>
    <property type="evidence" value="ECO:0007669"/>
    <property type="project" value="InterPro"/>
</dbReference>
<dbReference type="Gene3D" id="1.25.10.10">
    <property type="entry name" value="Leucine-rich Repeat Variant"/>
    <property type="match status" value="1"/>
</dbReference>
<dbReference type="STRING" id="1890364.A0A2P6NWZ2"/>
<evidence type="ECO:0000256" key="1">
    <source>
        <dbReference type="ARBA" id="ARBA00004555"/>
    </source>
</evidence>
<evidence type="ECO:0000256" key="3">
    <source>
        <dbReference type="ARBA" id="ARBA00023054"/>
    </source>
</evidence>
<name>A0A2P6NWZ2_9EUKA</name>
<dbReference type="InterPro" id="IPR011989">
    <property type="entry name" value="ARM-like"/>
</dbReference>
<feature type="compositionally biased region" description="Polar residues" evidence="4">
    <location>
        <begin position="806"/>
        <end position="816"/>
    </location>
</feature>
<dbReference type="InterPro" id="IPR024095">
    <property type="entry name" value="Vesicle_P115"/>
</dbReference>
<dbReference type="SUPFAM" id="SSF48371">
    <property type="entry name" value="ARM repeat"/>
    <property type="match status" value="1"/>
</dbReference>
<feature type="region of interest" description="Disordered" evidence="4">
    <location>
        <begin position="712"/>
        <end position="759"/>
    </location>
</feature>
<evidence type="ECO:0000313" key="7">
    <source>
        <dbReference type="Proteomes" id="UP000241769"/>
    </source>
</evidence>
<dbReference type="InParanoid" id="A0A2P6NWZ2"/>
<dbReference type="GO" id="GO:0012507">
    <property type="term" value="C:ER to Golgi transport vesicle membrane"/>
    <property type="evidence" value="ECO:0007669"/>
    <property type="project" value="TreeGrafter"/>
</dbReference>
<evidence type="ECO:0000256" key="4">
    <source>
        <dbReference type="SAM" id="MobiDB-lite"/>
    </source>
</evidence>
<comment type="caution">
    <text evidence="6">The sequence shown here is derived from an EMBL/GenBank/DDBJ whole genome shotgun (WGS) entry which is preliminary data.</text>
</comment>